<accession>A0ABS5VM86</accession>
<reference evidence="2 3" key="1">
    <citation type="submission" date="2021-05" db="EMBL/GenBank/DDBJ databases">
        <title>A Polyphasic approach of four new species of the genus Ohtaekwangia: Ohtaekwangia histidinii sp. nov., Ohtaekwangia cretensis sp. nov., Ohtaekwangia indiensis sp. nov., Ohtaekwangia reichenbachii sp. nov. from diverse environment.</title>
        <authorList>
            <person name="Octaviana S."/>
        </authorList>
    </citation>
    <scope>NUCLEOTIDE SEQUENCE [LARGE SCALE GENOMIC DNA]</scope>
    <source>
        <strain evidence="2 3">PWU20</strain>
    </source>
</reference>
<proteinExistence type="predicted"/>
<dbReference type="InterPro" id="IPR049577">
    <property type="entry name" value="GMPP_N"/>
</dbReference>
<dbReference type="InterPro" id="IPR029044">
    <property type="entry name" value="Nucleotide-diphossugar_trans"/>
</dbReference>
<sequence>MNKNLYVVLMAGGVGVRFWPYSRNSRPKQFLDVLGTGKTLIQSTLERFLPLCPMENIYVVTHEEHAALVKQQLPELSDQQILAEPMRKNTAACIAYASYKIYEKNKDAIIVVSPSDHLIMKENEFRDIIKKAVDQAKAQDKLITLGIKPTRPETGYGYIQYHTEKNFAKKVKTFTEKPELTLAKKFLESGDFVWNAGIFIWGVQAIVKALQSYTPEMAEVFEDIKTKLGTSEEKGAIQAAYPQCKSISIDYAVMEKAQNVYVCLGDFDWSDLGSWASIHEISAKDENNNAISANAQTYDTRNCIIRGSNDKLIVVQGLNGYLVGEFGNVVIVCEKDKEEQFRRFVNDVKTRPNANEFI</sequence>
<gene>
    <name evidence="2" type="ORF">KK060_01680</name>
</gene>
<dbReference type="Proteomes" id="UP000772618">
    <property type="component" value="Unassembled WGS sequence"/>
</dbReference>
<name>A0ABS5VM86_9BACT</name>
<organism evidence="2 3">
    <name type="scientific">Chryseosolibacter indicus</name>
    <dbReference type="NCBI Taxonomy" id="2782351"/>
    <lineage>
        <taxon>Bacteria</taxon>
        <taxon>Pseudomonadati</taxon>
        <taxon>Bacteroidota</taxon>
        <taxon>Cytophagia</taxon>
        <taxon>Cytophagales</taxon>
        <taxon>Chryseotaleaceae</taxon>
        <taxon>Chryseosolibacter</taxon>
    </lineage>
</organism>
<comment type="caution">
    <text evidence="2">The sequence shown here is derived from an EMBL/GenBank/DDBJ whole genome shotgun (WGS) entry which is preliminary data.</text>
</comment>
<dbReference type="InterPro" id="IPR051161">
    <property type="entry name" value="Mannose-6P_isomerase_type2"/>
</dbReference>
<dbReference type="CDD" id="cd02509">
    <property type="entry name" value="GDP-M1P_Guanylyltransferase"/>
    <property type="match status" value="1"/>
</dbReference>
<feature type="domain" description="Nucleotidyl transferase" evidence="1">
    <location>
        <begin position="7"/>
        <end position="287"/>
    </location>
</feature>
<dbReference type="PANTHER" id="PTHR46390">
    <property type="entry name" value="MANNOSE-1-PHOSPHATE GUANYLYLTRANSFERASE"/>
    <property type="match status" value="1"/>
</dbReference>
<dbReference type="InterPro" id="IPR005835">
    <property type="entry name" value="NTP_transferase_dom"/>
</dbReference>
<protein>
    <submittedName>
        <fullName evidence="2">Mannose-1-phosphate guanylyltransferase</fullName>
    </submittedName>
</protein>
<keyword evidence="3" id="KW-1185">Reference proteome</keyword>
<dbReference type="RefSeq" id="WP_254151664.1">
    <property type="nucleotide sequence ID" value="NZ_JAHESD010000003.1"/>
</dbReference>
<evidence type="ECO:0000313" key="3">
    <source>
        <dbReference type="Proteomes" id="UP000772618"/>
    </source>
</evidence>
<dbReference type="EMBL" id="JAHESD010000003">
    <property type="protein sequence ID" value="MBT1701969.1"/>
    <property type="molecule type" value="Genomic_DNA"/>
</dbReference>
<dbReference type="Pfam" id="PF00483">
    <property type="entry name" value="NTP_transferase"/>
    <property type="match status" value="1"/>
</dbReference>
<dbReference type="GO" id="GO:0016779">
    <property type="term" value="F:nucleotidyltransferase activity"/>
    <property type="evidence" value="ECO:0007669"/>
    <property type="project" value="UniProtKB-KW"/>
</dbReference>
<keyword evidence="2" id="KW-0808">Transferase</keyword>
<dbReference type="SUPFAM" id="SSF159283">
    <property type="entry name" value="Guanosine diphospho-D-mannose pyrophosphorylase/mannose-6-phosphate isomerase linker domain"/>
    <property type="match status" value="1"/>
</dbReference>
<keyword evidence="2" id="KW-0548">Nucleotidyltransferase</keyword>
<evidence type="ECO:0000313" key="2">
    <source>
        <dbReference type="EMBL" id="MBT1701969.1"/>
    </source>
</evidence>
<evidence type="ECO:0000259" key="1">
    <source>
        <dbReference type="Pfam" id="PF00483"/>
    </source>
</evidence>
<dbReference type="SUPFAM" id="SSF53448">
    <property type="entry name" value="Nucleotide-diphospho-sugar transferases"/>
    <property type="match status" value="1"/>
</dbReference>
<dbReference type="Gene3D" id="3.90.550.10">
    <property type="entry name" value="Spore Coat Polysaccharide Biosynthesis Protein SpsA, Chain A"/>
    <property type="match status" value="1"/>
</dbReference>
<dbReference type="PANTHER" id="PTHR46390:SF1">
    <property type="entry name" value="MANNOSE-1-PHOSPHATE GUANYLYLTRANSFERASE"/>
    <property type="match status" value="1"/>
</dbReference>